<comment type="caution">
    <text evidence="2">The sequence shown here is derived from an EMBL/GenBank/DDBJ whole genome shotgun (WGS) entry which is preliminary data.</text>
</comment>
<protein>
    <submittedName>
        <fullName evidence="2">Helix-turn-helix transcriptional regulator</fullName>
    </submittedName>
</protein>
<dbReference type="InterPro" id="IPR010982">
    <property type="entry name" value="Lambda_DNA-bd_dom_sf"/>
</dbReference>
<dbReference type="AlphaFoldDB" id="A0A7X1J682"/>
<dbReference type="CDD" id="cd00093">
    <property type="entry name" value="HTH_XRE"/>
    <property type="match status" value="1"/>
</dbReference>
<dbReference type="SUPFAM" id="SSF47413">
    <property type="entry name" value="lambda repressor-like DNA-binding domains"/>
    <property type="match status" value="1"/>
</dbReference>
<dbReference type="SMART" id="SM00530">
    <property type="entry name" value="HTH_XRE"/>
    <property type="match status" value="1"/>
</dbReference>
<evidence type="ECO:0000259" key="1">
    <source>
        <dbReference type="PROSITE" id="PS50943"/>
    </source>
</evidence>
<dbReference type="Gene3D" id="1.10.260.40">
    <property type="entry name" value="lambda repressor-like DNA-binding domains"/>
    <property type="match status" value="1"/>
</dbReference>
<evidence type="ECO:0000313" key="3">
    <source>
        <dbReference type="Proteomes" id="UP000584670"/>
    </source>
</evidence>
<dbReference type="InterPro" id="IPR001387">
    <property type="entry name" value="Cro/C1-type_HTH"/>
</dbReference>
<keyword evidence="3" id="KW-1185">Reference proteome</keyword>
<feature type="domain" description="HTH cro/C1-type" evidence="1">
    <location>
        <begin position="19"/>
        <end position="79"/>
    </location>
</feature>
<proteinExistence type="predicted"/>
<dbReference type="Proteomes" id="UP000584670">
    <property type="component" value="Unassembled WGS sequence"/>
</dbReference>
<sequence>MATRSVEIGPAGRRVAENLATHRKRLGLDQRELARRVTDEFGRPMTASIISKIEKGDRRVDVDDLVALAAALGVSPVTLMLPDRDSGEPVLITSERSVPWEQAWRWATGESPLPGSDLSAQAFLGANRPYEESVSREAKRFVALRVPERPYRLTVRGFTDRPDSVDLRIGDIPVRLDEGEEPPWPR</sequence>
<reference evidence="2 3" key="1">
    <citation type="submission" date="2020-08" db="EMBL/GenBank/DDBJ databases">
        <title>Streptomyces sp. PSKA01 genome sequencing and assembly.</title>
        <authorList>
            <person name="Mandal S."/>
            <person name="Maiti P.K."/>
            <person name="Das P."/>
        </authorList>
    </citation>
    <scope>NUCLEOTIDE SEQUENCE [LARGE SCALE GENOMIC DNA]</scope>
    <source>
        <strain evidence="2 3">PSKA01</strain>
    </source>
</reference>
<evidence type="ECO:0000313" key="2">
    <source>
        <dbReference type="EMBL" id="MBC2904935.1"/>
    </source>
</evidence>
<organism evidence="2 3">
    <name type="scientific">Streptomyces cupreus</name>
    <dbReference type="NCBI Taxonomy" id="2759956"/>
    <lineage>
        <taxon>Bacteria</taxon>
        <taxon>Bacillati</taxon>
        <taxon>Actinomycetota</taxon>
        <taxon>Actinomycetes</taxon>
        <taxon>Kitasatosporales</taxon>
        <taxon>Streptomycetaceae</taxon>
        <taxon>Streptomyces</taxon>
    </lineage>
</organism>
<dbReference type="Pfam" id="PF01381">
    <property type="entry name" value="HTH_3"/>
    <property type="match status" value="1"/>
</dbReference>
<gene>
    <name evidence="2" type="ORF">H4N64_25780</name>
</gene>
<accession>A0A7X1J682</accession>
<dbReference type="GO" id="GO:0003677">
    <property type="term" value="F:DNA binding"/>
    <property type="evidence" value="ECO:0007669"/>
    <property type="project" value="InterPro"/>
</dbReference>
<dbReference type="EMBL" id="JACMSF010000031">
    <property type="protein sequence ID" value="MBC2904935.1"/>
    <property type="molecule type" value="Genomic_DNA"/>
</dbReference>
<name>A0A7X1J682_9ACTN</name>
<dbReference type="PROSITE" id="PS50943">
    <property type="entry name" value="HTH_CROC1"/>
    <property type="match status" value="1"/>
</dbReference>